<dbReference type="SUPFAM" id="SSF46955">
    <property type="entry name" value="Putative DNA-binding domain"/>
    <property type="match status" value="1"/>
</dbReference>
<dbReference type="GO" id="GO:0003677">
    <property type="term" value="F:DNA binding"/>
    <property type="evidence" value="ECO:0007669"/>
    <property type="project" value="InterPro"/>
</dbReference>
<comment type="caution">
    <text evidence="2">The sequence shown here is derived from an EMBL/GenBank/DDBJ whole genome shotgun (WGS) entry which is preliminary data.</text>
</comment>
<evidence type="ECO:0000313" key="3">
    <source>
        <dbReference type="Proteomes" id="UP001238163"/>
    </source>
</evidence>
<protein>
    <submittedName>
        <fullName evidence="2">Excisionase family DNA binding protein</fullName>
    </submittedName>
</protein>
<reference evidence="2" key="1">
    <citation type="submission" date="2023-07" db="EMBL/GenBank/DDBJ databases">
        <title>Genomic Encyclopedia of Type Strains, Phase IV (KMG-IV): sequencing the most valuable type-strain genomes for metagenomic binning, comparative biology and taxonomic classification.</title>
        <authorList>
            <person name="Goeker M."/>
        </authorList>
    </citation>
    <scope>NUCLEOTIDE SEQUENCE</scope>
    <source>
        <strain evidence="2">DSM 24202</strain>
    </source>
</reference>
<keyword evidence="3" id="KW-1185">Reference proteome</keyword>
<dbReference type="Proteomes" id="UP001238163">
    <property type="component" value="Unassembled WGS sequence"/>
</dbReference>
<dbReference type="EMBL" id="JAUSVL010000001">
    <property type="protein sequence ID" value="MDQ0289495.1"/>
    <property type="molecule type" value="Genomic_DNA"/>
</dbReference>
<dbReference type="InterPro" id="IPR041657">
    <property type="entry name" value="HTH_17"/>
</dbReference>
<dbReference type="Pfam" id="PF12728">
    <property type="entry name" value="HTH_17"/>
    <property type="match status" value="1"/>
</dbReference>
<accession>A0AAE4ANJ7</accession>
<name>A0AAE4ANJ7_9BACT</name>
<sequence length="65" mass="7752">MKREPDEVMSIGELAEYLKISRSTLYKLVQEGRLPGQKLGKRWRFHKDAIDEWLKQHPENTRSRA</sequence>
<evidence type="ECO:0000313" key="2">
    <source>
        <dbReference type="EMBL" id="MDQ0289495.1"/>
    </source>
</evidence>
<dbReference type="InterPro" id="IPR036388">
    <property type="entry name" value="WH-like_DNA-bd_sf"/>
</dbReference>
<evidence type="ECO:0000259" key="1">
    <source>
        <dbReference type="Pfam" id="PF12728"/>
    </source>
</evidence>
<dbReference type="Gene3D" id="1.10.10.10">
    <property type="entry name" value="Winged helix-like DNA-binding domain superfamily/Winged helix DNA-binding domain"/>
    <property type="match status" value="1"/>
</dbReference>
<dbReference type="NCBIfam" id="TIGR01764">
    <property type="entry name" value="excise"/>
    <property type="match status" value="1"/>
</dbReference>
<dbReference type="AlphaFoldDB" id="A0AAE4ANJ7"/>
<gene>
    <name evidence="2" type="ORF">J3R75_001602</name>
</gene>
<dbReference type="RefSeq" id="WP_307260926.1">
    <property type="nucleotide sequence ID" value="NZ_JAUSVL010000001.1"/>
</dbReference>
<proteinExistence type="predicted"/>
<feature type="domain" description="Helix-turn-helix" evidence="1">
    <location>
        <begin position="8"/>
        <end position="57"/>
    </location>
</feature>
<organism evidence="2 3">
    <name type="scientific">Oligosphaera ethanolica</name>
    <dbReference type="NCBI Taxonomy" id="760260"/>
    <lineage>
        <taxon>Bacteria</taxon>
        <taxon>Pseudomonadati</taxon>
        <taxon>Lentisphaerota</taxon>
        <taxon>Oligosphaeria</taxon>
        <taxon>Oligosphaerales</taxon>
        <taxon>Oligosphaeraceae</taxon>
        <taxon>Oligosphaera</taxon>
    </lineage>
</organism>
<dbReference type="InterPro" id="IPR010093">
    <property type="entry name" value="SinI_DNA-bd"/>
</dbReference>
<dbReference type="InterPro" id="IPR009061">
    <property type="entry name" value="DNA-bd_dom_put_sf"/>
</dbReference>